<dbReference type="EMBL" id="CP001708">
    <property type="protein sequence ID" value="ACV28936.1"/>
    <property type="molecule type" value="Genomic_DNA"/>
</dbReference>
<dbReference type="OrthoDB" id="1691078at2"/>
<keyword evidence="2" id="KW-1185">Reference proteome</keyword>
<dbReference type="RefSeq" id="WP_015777839.1">
    <property type="nucleotide sequence ID" value="NC_013171.1"/>
</dbReference>
<dbReference type="Pfam" id="PF02699">
    <property type="entry name" value="YajC"/>
    <property type="match status" value="1"/>
</dbReference>
<dbReference type="HOGENOM" id="CLU_190426_0_0_9"/>
<dbReference type="AlphaFoldDB" id="C7RHH5"/>
<dbReference type="KEGG" id="apr:Apre_0908"/>
<sequence length="89" mass="10319">MKIEYLTLIILIVYFYKISIKDSISESKNKKFIQENLKIGSYVVIMSGIIGEVINIDESTVIIVSGNREHRSYLRIEKDSIKKIIDRPN</sequence>
<gene>
    <name evidence="1" type="ordered locus">Apre_0908</name>
</gene>
<dbReference type="SMART" id="SM01323">
    <property type="entry name" value="YajC"/>
    <property type="match status" value="1"/>
</dbReference>
<evidence type="ECO:0000313" key="1">
    <source>
        <dbReference type="EMBL" id="ACV28936.1"/>
    </source>
</evidence>
<protein>
    <submittedName>
        <fullName evidence="1">YajC family protein</fullName>
    </submittedName>
</protein>
<proteinExistence type="predicted"/>
<dbReference type="STRING" id="525919.Apre_0908"/>
<organism evidence="1 2">
    <name type="scientific">Anaerococcus prevotii (strain ATCC 9321 / DSM 20548 / JCM 6508 / NCTC 11806 / PC1)</name>
    <name type="common">Peptostreptococcus prevotii</name>
    <name type="synonym">Peptococcus prevotii</name>
    <dbReference type="NCBI Taxonomy" id="525919"/>
    <lineage>
        <taxon>Bacteria</taxon>
        <taxon>Bacillati</taxon>
        <taxon>Bacillota</taxon>
        <taxon>Tissierellia</taxon>
        <taxon>Tissierellales</taxon>
        <taxon>Peptoniphilaceae</taxon>
        <taxon>Anaerococcus</taxon>
    </lineage>
</organism>
<evidence type="ECO:0000313" key="2">
    <source>
        <dbReference type="Proteomes" id="UP000002294"/>
    </source>
</evidence>
<dbReference type="eggNOG" id="COG1862">
    <property type="taxonomic scope" value="Bacteria"/>
</dbReference>
<reference evidence="1 2" key="1">
    <citation type="journal article" date="2009" name="Stand. Genomic Sci.">
        <title>Complete genome sequence of Anaerococcus prevotii type strain (PC1).</title>
        <authorList>
            <person name="Labutti K."/>
            <person name="Pukall R."/>
            <person name="Steenblock K."/>
            <person name="Glavina Del Rio T."/>
            <person name="Tice H."/>
            <person name="Copeland A."/>
            <person name="Cheng J.F."/>
            <person name="Lucas S."/>
            <person name="Chen F."/>
            <person name="Nolan M."/>
            <person name="Bruce D."/>
            <person name="Goodwin L."/>
            <person name="Pitluck S."/>
            <person name="Ivanova N."/>
            <person name="Mavromatis K."/>
            <person name="Ovchinnikova G."/>
            <person name="Pati A."/>
            <person name="Chen A."/>
            <person name="Palaniappan K."/>
            <person name="Land M."/>
            <person name="Hauser L."/>
            <person name="Chang Y.J."/>
            <person name="Jeffries C.D."/>
            <person name="Chain P."/>
            <person name="Saunders E."/>
            <person name="Brettin T."/>
            <person name="Detter J.C."/>
            <person name="Han C."/>
            <person name="Goker M."/>
            <person name="Bristow J."/>
            <person name="Eisen J.A."/>
            <person name="Markowitz V."/>
            <person name="Hugenholtz P."/>
            <person name="Kyrpides N.C."/>
            <person name="Klenk H.P."/>
            <person name="Lapidus A."/>
        </authorList>
    </citation>
    <scope>NUCLEOTIDE SEQUENCE [LARGE SCALE GENOMIC DNA]</scope>
    <source>
        <strain evidence="2">ATCC 9321 / DSM 20548 / JCM 6508 / NCTC 11806 / PC1</strain>
    </source>
</reference>
<name>C7RHH5_ANAPD</name>
<dbReference type="InterPro" id="IPR003849">
    <property type="entry name" value="Preprotein_translocase_YajC"/>
</dbReference>
<accession>C7RHH5</accession>
<dbReference type="Proteomes" id="UP000002294">
    <property type="component" value="Chromosome"/>
</dbReference>